<feature type="region of interest" description="Disordered" evidence="2">
    <location>
        <begin position="146"/>
        <end position="165"/>
    </location>
</feature>
<dbReference type="AlphaFoldDB" id="A0A1Q9DWW2"/>
<feature type="compositionally biased region" description="Polar residues" evidence="2">
    <location>
        <begin position="378"/>
        <end position="394"/>
    </location>
</feature>
<feature type="compositionally biased region" description="Polar residues" evidence="2">
    <location>
        <begin position="882"/>
        <end position="892"/>
    </location>
</feature>
<proteinExistence type="predicted"/>
<evidence type="ECO:0000313" key="5">
    <source>
        <dbReference type="Proteomes" id="UP000186817"/>
    </source>
</evidence>
<feature type="coiled-coil region" evidence="1">
    <location>
        <begin position="455"/>
        <end position="488"/>
    </location>
</feature>
<keyword evidence="3" id="KW-1133">Transmembrane helix</keyword>
<dbReference type="EMBL" id="LSRX01000354">
    <property type="protein sequence ID" value="OLP99656.1"/>
    <property type="molecule type" value="Genomic_DNA"/>
</dbReference>
<name>A0A1Q9DWW2_SYMMI</name>
<feature type="region of interest" description="Disordered" evidence="2">
    <location>
        <begin position="376"/>
        <end position="402"/>
    </location>
</feature>
<feature type="transmembrane region" description="Helical" evidence="3">
    <location>
        <begin position="39"/>
        <end position="60"/>
    </location>
</feature>
<dbReference type="Proteomes" id="UP000186817">
    <property type="component" value="Unassembled WGS sequence"/>
</dbReference>
<evidence type="ECO:0000256" key="3">
    <source>
        <dbReference type="SAM" id="Phobius"/>
    </source>
</evidence>
<organism evidence="4 5">
    <name type="scientific">Symbiodinium microadriaticum</name>
    <name type="common">Dinoflagellate</name>
    <name type="synonym">Zooxanthella microadriatica</name>
    <dbReference type="NCBI Taxonomy" id="2951"/>
    <lineage>
        <taxon>Eukaryota</taxon>
        <taxon>Sar</taxon>
        <taxon>Alveolata</taxon>
        <taxon>Dinophyceae</taxon>
        <taxon>Suessiales</taxon>
        <taxon>Symbiodiniaceae</taxon>
        <taxon>Symbiodinium</taxon>
    </lineage>
</organism>
<protein>
    <submittedName>
        <fullName evidence="4">Uncharacterized protein</fullName>
    </submittedName>
</protein>
<feature type="coiled-coil region" evidence="1">
    <location>
        <begin position="619"/>
        <end position="770"/>
    </location>
</feature>
<comment type="caution">
    <text evidence="4">The sequence shown here is derived from an EMBL/GenBank/DDBJ whole genome shotgun (WGS) entry which is preliminary data.</text>
</comment>
<keyword evidence="5" id="KW-1185">Reference proteome</keyword>
<feature type="coiled-coil region" evidence="1">
    <location>
        <begin position="534"/>
        <end position="561"/>
    </location>
</feature>
<dbReference type="OrthoDB" id="427993at2759"/>
<gene>
    <name evidence="4" type="ORF">AK812_SmicGene17764</name>
</gene>
<keyword evidence="1" id="KW-0175">Coiled coil</keyword>
<sequence>MLIVCGAVRRQHFLLSLVAMSLGALVAVGGRYVMDAPRWVSLLGLFVAITGAAQTVCFLVQLQMYGWREAKVICFACNFCGSQYASFEEASAHEQTCPYGTNAAVPVGGAVTAGISSEDHSDCCSVGTNRVEARLAFPCAMSQQPRVVDPRRQNPRPVSAYAPAACSRSPVPASPQCADRPFMQMGRGGGRATVGHQYAASADACAQGRVMQSVSMTPGANPRTLSPQGQPTNAYPAPARAASLEQGALPGQPRGGSSQAPWLGRVEEDAGAPPGSSSVVPSQRQPRNAASRVHSGPAMPISAARVDNPARRSTTAGTPGGVQTSRDSSTGGANQERLQLLRQGLSSFTNKMEEMRTVAETLQEEVLRESMLEAKPLSASSGTTTAPQVGPSGQASTSETSSLAESWVIDTLKKTLLAERPSASTGAATITGGDKELRLLRQEIRLESESQRQLASRLDATMAILQEEKKKREEAARQREEADAKLEQKWHGIVKEEGSLRRAVESHLEARLGALQREMRLECGAASQQAQQVLSEFSHLRETLRQEMELQKKEIGSASSDLSRLVDQLRVGGAVQPAAELRAGPESLTENLVRAEVRRQLSERPSATSNEAAPTVLEMQALSSRLDRLEKSLENEAAGRQEENSKMINMFQEISAEARQHQDAMISELEQRLQGKLEQLSAEVQQEVTQRRTSLAKESKDREETAMAILKSLEDQLGSVEESLRRHEKELQRSLEATAAAFAEKNTKEMMTTRQDVLELREELQEVARTGRERLEEAVVRLNATAPARGDASVEVKAREELWTDLDQLRGELRVESATRKEDVQGVRSSLDRLREQVVGSSMFSVQELQNALNAERLAREQGDHLCQEALRELREDHGASVQGSPAVQSNGKVPLDDHDFYKKEQEARHKQI</sequence>
<feature type="region of interest" description="Disordered" evidence="2">
    <location>
        <begin position="266"/>
        <end position="334"/>
    </location>
</feature>
<evidence type="ECO:0000256" key="1">
    <source>
        <dbReference type="SAM" id="Coils"/>
    </source>
</evidence>
<feature type="transmembrane region" description="Helical" evidence="3">
    <location>
        <begin position="12"/>
        <end position="33"/>
    </location>
</feature>
<feature type="compositionally biased region" description="Polar residues" evidence="2">
    <location>
        <begin position="215"/>
        <end position="233"/>
    </location>
</feature>
<feature type="compositionally biased region" description="Polar residues" evidence="2">
    <location>
        <begin position="311"/>
        <end position="334"/>
    </location>
</feature>
<evidence type="ECO:0000313" key="4">
    <source>
        <dbReference type="EMBL" id="OLP99656.1"/>
    </source>
</evidence>
<accession>A0A1Q9DWW2</accession>
<feature type="region of interest" description="Disordered" evidence="2">
    <location>
        <begin position="215"/>
        <end position="239"/>
    </location>
</feature>
<feature type="compositionally biased region" description="Basic and acidic residues" evidence="2">
    <location>
        <begin position="895"/>
        <end position="913"/>
    </location>
</feature>
<reference evidence="4 5" key="1">
    <citation type="submission" date="2016-02" db="EMBL/GenBank/DDBJ databases">
        <title>Genome analysis of coral dinoflagellate symbionts highlights evolutionary adaptations to a symbiotic lifestyle.</title>
        <authorList>
            <person name="Aranda M."/>
            <person name="Li Y."/>
            <person name="Liew Y.J."/>
            <person name="Baumgarten S."/>
            <person name="Simakov O."/>
            <person name="Wilson M."/>
            <person name="Piel J."/>
            <person name="Ashoor H."/>
            <person name="Bougouffa S."/>
            <person name="Bajic V.B."/>
            <person name="Ryu T."/>
            <person name="Ravasi T."/>
            <person name="Bayer T."/>
            <person name="Micklem G."/>
            <person name="Kim H."/>
            <person name="Bhak J."/>
            <person name="Lajeunesse T.C."/>
            <person name="Voolstra C.R."/>
        </authorList>
    </citation>
    <scope>NUCLEOTIDE SEQUENCE [LARGE SCALE GENOMIC DNA]</scope>
    <source>
        <strain evidence="4 5">CCMP2467</strain>
    </source>
</reference>
<keyword evidence="3" id="KW-0812">Transmembrane</keyword>
<feature type="region of interest" description="Disordered" evidence="2">
    <location>
        <begin position="876"/>
        <end position="913"/>
    </location>
</feature>
<evidence type="ECO:0000256" key="2">
    <source>
        <dbReference type="SAM" id="MobiDB-lite"/>
    </source>
</evidence>
<feature type="compositionally biased region" description="Low complexity" evidence="2">
    <location>
        <begin position="271"/>
        <end position="287"/>
    </location>
</feature>
<keyword evidence="3" id="KW-0472">Membrane</keyword>